<evidence type="ECO:0000259" key="1">
    <source>
        <dbReference type="Pfam" id="PF17032"/>
    </source>
</evidence>
<sequence length="77" mass="8849">MLILFGFSRRPRVLATRPGTCPFCGVSGPQRLIEEAGKFSLFFIPIFTTSRRYYSECLHCGRHNEISRQQKDALLRA</sequence>
<feature type="domain" description="Zinc-ribbon 15" evidence="1">
    <location>
        <begin position="20"/>
        <end position="68"/>
    </location>
</feature>
<dbReference type="EMBL" id="FNKH01000002">
    <property type="protein sequence ID" value="SDQ40318.1"/>
    <property type="molecule type" value="Genomic_DNA"/>
</dbReference>
<keyword evidence="3" id="KW-1185">Reference proteome</keyword>
<reference evidence="2 3" key="1">
    <citation type="submission" date="2016-10" db="EMBL/GenBank/DDBJ databases">
        <authorList>
            <person name="de Groot N.N."/>
        </authorList>
    </citation>
    <scope>NUCLEOTIDE SEQUENCE [LARGE SCALE GENOMIC DNA]</scope>
    <source>
        <strain evidence="2 3">DSM 20117</strain>
    </source>
</reference>
<dbReference type="OrthoDB" id="4377018at2"/>
<dbReference type="RefSeq" id="WP_074699468.1">
    <property type="nucleotide sequence ID" value="NZ_CP018863.1"/>
</dbReference>
<gene>
    <name evidence="2" type="ORF">SAMN04489742_0977</name>
</gene>
<accession>A0A1H1AKV0</accession>
<dbReference type="Proteomes" id="UP000181917">
    <property type="component" value="Unassembled WGS sequence"/>
</dbReference>
<dbReference type="AlphaFoldDB" id="A0A1H1AKV0"/>
<protein>
    <recommendedName>
        <fullName evidence="1">Zinc-ribbon 15 domain-containing protein</fullName>
    </recommendedName>
</protein>
<dbReference type="Pfam" id="PF17032">
    <property type="entry name" value="Zn_ribbon_15"/>
    <property type="match status" value="1"/>
</dbReference>
<organism evidence="2 3">
    <name type="scientific">Crystallibacter crystallopoietes</name>
    <dbReference type="NCBI Taxonomy" id="37928"/>
    <lineage>
        <taxon>Bacteria</taxon>
        <taxon>Bacillati</taxon>
        <taxon>Actinomycetota</taxon>
        <taxon>Actinomycetes</taxon>
        <taxon>Micrococcales</taxon>
        <taxon>Micrococcaceae</taxon>
        <taxon>Crystallibacter</taxon>
    </lineage>
</organism>
<evidence type="ECO:0000313" key="3">
    <source>
        <dbReference type="Proteomes" id="UP000181917"/>
    </source>
</evidence>
<proteinExistence type="predicted"/>
<dbReference type="InterPro" id="IPR031493">
    <property type="entry name" value="Zinc_ribbon_15"/>
</dbReference>
<dbReference type="KEGG" id="acry:AC20117_12435"/>
<name>A0A1H1AKV0_9MICC</name>
<evidence type="ECO:0000313" key="2">
    <source>
        <dbReference type="EMBL" id="SDQ40318.1"/>
    </source>
</evidence>